<dbReference type="Proteomes" id="UP000193411">
    <property type="component" value="Unassembled WGS sequence"/>
</dbReference>
<reference evidence="2 3" key="1">
    <citation type="submission" date="2016-07" db="EMBL/GenBank/DDBJ databases">
        <title>Pervasive Adenine N6-methylation of Active Genes in Fungi.</title>
        <authorList>
            <consortium name="DOE Joint Genome Institute"/>
            <person name="Mondo S.J."/>
            <person name="Dannebaum R.O."/>
            <person name="Kuo R.C."/>
            <person name="Labutti K."/>
            <person name="Haridas S."/>
            <person name="Kuo A."/>
            <person name="Salamov A."/>
            <person name="Ahrendt S.R."/>
            <person name="Lipzen A."/>
            <person name="Sullivan W."/>
            <person name="Andreopoulos W.B."/>
            <person name="Clum A."/>
            <person name="Lindquist E."/>
            <person name="Daum C."/>
            <person name="Ramamoorthy G.K."/>
            <person name="Gryganskyi A."/>
            <person name="Culley D."/>
            <person name="Magnuson J.K."/>
            <person name="James T.Y."/>
            <person name="O'Malley M.A."/>
            <person name="Stajich J.E."/>
            <person name="Spatafora J.W."/>
            <person name="Visel A."/>
            <person name="Grigoriev I.V."/>
        </authorList>
    </citation>
    <scope>NUCLEOTIDE SEQUENCE [LARGE SCALE GENOMIC DNA]</scope>
    <source>
        <strain evidence="2 3">PL171</strain>
    </source>
</reference>
<comment type="caution">
    <text evidence="2">The sequence shown here is derived from an EMBL/GenBank/DDBJ whole genome shotgun (WGS) entry which is preliminary data.</text>
</comment>
<evidence type="ECO:0000256" key="1">
    <source>
        <dbReference type="SAM" id="MobiDB-lite"/>
    </source>
</evidence>
<sequence length="213" mass="23774">MPGRAKSWPIGMAGKSPRVISQTSVVSANARRNRREGWSHQSKESRTAINQMQPSCAELMHVETRRLNRSRNPWPSSSNTMQTQWRGFVTGNDQWKMKNVCVLANPIPRSERHPLRPAATSAKSLLWDVTRSVGQAQASVLDRHVGIGSGEARDRIGRSVVFKSPRHRYRTESQDVCACNRDGRRARARASVGRGEKKQGKDACGVIAYRNGS</sequence>
<organism evidence="2 3">
    <name type="scientific">Catenaria anguillulae PL171</name>
    <dbReference type="NCBI Taxonomy" id="765915"/>
    <lineage>
        <taxon>Eukaryota</taxon>
        <taxon>Fungi</taxon>
        <taxon>Fungi incertae sedis</taxon>
        <taxon>Blastocladiomycota</taxon>
        <taxon>Blastocladiomycetes</taxon>
        <taxon>Blastocladiales</taxon>
        <taxon>Catenariaceae</taxon>
        <taxon>Catenaria</taxon>
    </lineage>
</organism>
<dbReference type="EMBL" id="MCFL01000045">
    <property type="protein sequence ID" value="ORZ32546.1"/>
    <property type="molecule type" value="Genomic_DNA"/>
</dbReference>
<accession>A0A1Y2HD91</accession>
<evidence type="ECO:0000313" key="3">
    <source>
        <dbReference type="Proteomes" id="UP000193411"/>
    </source>
</evidence>
<feature type="region of interest" description="Disordered" evidence="1">
    <location>
        <begin position="1"/>
        <end position="48"/>
    </location>
</feature>
<evidence type="ECO:0000313" key="2">
    <source>
        <dbReference type="EMBL" id="ORZ32546.1"/>
    </source>
</evidence>
<keyword evidence="3" id="KW-1185">Reference proteome</keyword>
<gene>
    <name evidence="2" type="ORF">BCR44DRAFT_408915</name>
</gene>
<protein>
    <submittedName>
        <fullName evidence="2">Uncharacterized protein</fullName>
    </submittedName>
</protein>
<name>A0A1Y2HD91_9FUNG</name>
<feature type="compositionally biased region" description="Basic and acidic residues" evidence="1">
    <location>
        <begin position="35"/>
        <end position="46"/>
    </location>
</feature>
<proteinExistence type="predicted"/>
<dbReference type="AlphaFoldDB" id="A0A1Y2HD91"/>